<evidence type="ECO:0000256" key="2">
    <source>
        <dbReference type="ARBA" id="ARBA00022747"/>
    </source>
</evidence>
<comment type="caution">
    <text evidence="4">The sequence shown here is derived from an EMBL/GenBank/DDBJ whole genome shotgun (WGS) entry which is preliminary data.</text>
</comment>
<dbReference type="CDD" id="cd17262">
    <property type="entry name" value="RMtype1_S_Aco12261I-TRD2-CR2"/>
    <property type="match status" value="1"/>
</dbReference>
<comment type="similarity">
    <text evidence="1">Belongs to the type-I restriction system S methylase family.</text>
</comment>
<dbReference type="Gene3D" id="3.90.220.20">
    <property type="entry name" value="DNA methylase specificity domains"/>
    <property type="match status" value="2"/>
</dbReference>
<dbReference type="EMBL" id="VTWU01000002">
    <property type="protein sequence ID" value="KAA9338439.1"/>
    <property type="molecule type" value="Genomic_DNA"/>
</dbReference>
<dbReference type="GO" id="GO:0003677">
    <property type="term" value="F:DNA binding"/>
    <property type="evidence" value="ECO:0007669"/>
    <property type="project" value="UniProtKB-KW"/>
</dbReference>
<proteinExistence type="inferred from homology"/>
<dbReference type="Proteomes" id="UP000326380">
    <property type="component" value="Unassembled WGS sequence"/>
</dbReference>
<dbReference type="GO" id="GO:0009307">
    <property type="term" value="P:DNA restriction-modification system"/>
    <property type="evidence" value="ECO:0007669"/>
    <property type="project" value="UniProtKB-KW"/>
</dbReference>
<accession>A0A7L5A030</accession>
<evidence type="ECO:0000256" key="3">
    <source>
        <dbReference type="ARBA" id="ARBA00023125"/>
    </source>
</evidence>
<keyword evidence="5" id="KW-1185">Reference proteome</keyword>
<dbReference type="InterPro" id="IPR000055">
    <property type="entry name" value="Restrct_endonuc_typeI_TRD"/>
</dbReference>
<dbReference type="InterPro" id="IPR052021">
    <property type="entry name" value="Type-I_RS_S_subunit"/>
</dbReference>
<dbReference type="Pfam" id="PF01420">
    <property type="entry name" value="Methylase_S"/>
    <property type="match status" value="1"/>
</dbReference>
<evidence type="ECO:0000313" key="5">
    <source>
        <dbReference type="Proteomes" id="UP000326380"/>
    </source>
</evidence>
<evidence type="ECO:0000313" key="4">
    <source>
        <dbReference type="EMBL" id="KAA9338439.1"/>
    </source>
</evidence>
<evidence type="ECO:0000256" key="1">
    <source>
        <dbReference type="ARBA" id="ARBA00010923"/>
    </source>
</evidence>
<dbReference type="RefSeq" id="WP_151077971.1">
    <property type="nucleotide sequence ID" value="NZ_CP047647.1"/>
</dbReference>
<dbReference type="PANTHER" id="PTHR30408">
    <property type="entry name" value="TYPE-1 RESTRICTION ENZYME ECOKI SPECIFICITY PROTEIN"/>
    <property type="match status" value="1"/>
</dbReference>
<name>A0A7L5A030_9BACT</name>
<dbReference type="PANTHER" id="PTHR30408:SF12">
    <property type="entry name" value="TYPE I RESTRICTION ENZYME MJAVIII SPECIFICITY SUBUNIT"/>
    <property type="match status" value="1"/>
</dbReference>
<protein>
    <submittedName>
        <fullName evidence="4">Uncharacterized protein</fullName>
    </submittedName>
</protein>
<keyword evidence="3" id="KW-0238">DNA-binding</keyword>
<dbReference type="SUPFAM" id="SSF116734">
    <property type="entry name" value="DNA methylase specificity domain"/>
    <property type="match status" value="2"/>
</dbReference>
<reference evidence="4 5" key="1">
    <citation type="submission" date="2019-09" db="EMBL/GenBank/DDBJ databases">
        <title>Genome sequence of Hymenobacter sp. M3.</title>
        <authorList>
            <person name="Srinivasan S."/>
        </authorList>
    </citation>
    <scope>NUCLEOTIDE SEQUENCE [LARGE SCALE GENOMIC DNA]</scope>
    <source>
        <strain evidence="4 5">M3</strain>
    </source>
</reference>
<keyword evidence="2" id="KW-0680">Restriction system</keyword>
<organism evidence="4 5">
    <name type="scientific">Hymenobacter busanensis</name>
    <dbReference type="NCBI Taxonomy" id="2607656"/>
    <lineage>
        <taxon>Bacteria</taxon>
        <taxon>Pseudomonadati</taxon>
        <taxon>Bacteroidota</taxon>
        <taxon>Cytophagia</taxon>
        <taxon>Cytophagales</taxon>
        <taxon>Hymenobacteraceae</taxon>
        <taxon>Hymenobacter</taxon>
    </lineage>
</organism>
<gene>
    <name evidence="4" type="ORF">F0P96_06295</name>
</gene>
<dbReference type="AlphaFoldDB" id="A0A7L5A030"/>
<sequence>MPNLLETLDKSDWQTFRFDEIAHNISKRVEPGATDLTIYVGLEHLDSGSLHIKRKGTPADVDGIKLLVYAGDVIFGRRRAYQRKAAVATFDGICSAHAMVLRAKPDVIEPRLFPFFLHSDAFMHRVVDISVGGLSPTVNWGHLKVEEFLLPPRDQQARLAELLWAADEVGEKQRNVLDSLRASKKETLRVVFEPAQTEQVTIEQIAVCLDSKRKPVKKSDRSTGIYPYYGASGVVDYVDGFLYNEPILLVSEDGENLSTRNLDIAYEVDEKCWVNNHAHVLRITDASRYLVKEYFNHSDISDYVSGSTRPKLNKSTLMEMSLFLPPKEDQPEVELKLKRIDKTIEGCEASISQSDKVKTQLINQIFSA</sequence>
<dbReference type="InterPro" id="IPR044946">
    <property type="entry name" value="Restrct_endonuc_typeI_TRD_sf"/>
</dbReference>
<dbReference type="REBASE" id="369755">
    <property type="entry name" value="S.HspBT182ORF18290P"/>
</dbReference>